<protein>
    <submittedName>
        <fullName evidence="1">Uncharacterized protein</fullName>
    </submittedName>
</protein>
<reference evidence="1" key="1">
    <citation type="submission" date="2021-01" db="EMBL/GenBank/DDBJ databases">
        <title>Adiantum capillus-veneris genome.</title>
        <authorList>
            <person name="Fang Y."/>
            <person name="Liao Q."/>
        </authorList>
    </citation>
    <scope>NUCLEOTIDE SEQUENCE</scope>
    <source>
        <strain evidence="1">H3</strain>
        <tissue evidence="1">Leaf</tissue>
    </source>
</reference>
<evidence type="ECO:0000313" key="2">
    <source>
        <dbReference type="Proteomes" id="UP000886520"/>
    </source>
</evidence>
<comment type="caution">
    <text evidence="1">The sequence shown here is derived from an EMBL/GenBank/DDBJ whole genome shotgun (WGS) entry which is preliminary data.</text>
</comment>
<proteinExistence type="predicted"/>
<accession>A0A9D4U689</accession>
<gene>
    <name evidence="1" type="ORF">GOP47_0022659</name>
</gene>
<evidence type="ECO:0000313" key="1">
    <source>
        <dbReference type="EMBL" id="KAI5062120.1"/>
    </source>
</evidence>
<dbReference type="AlphaFoldDB" id="A0A9D4U689"/>
<organism evidence="1 2">
    <name type="scientific">Adiantum capillus-veneris</name>
    <name type="common">Maidenhair fern</name>
    <dbReference type="NCBI Taxonomy" id="13818"/>
    <lineage>
        <taxon>Eukaryota</taxon>
        <taxon>Viridiplantae</taxon>
        <taxon>Streptophyta</taxon>
        <taxon>Embryophyta</taxon>
        <taxon>Tracheophyta</taxon>
        <taxon>Polypodiopsida</taxon>
        <taxon>Polypodiidae</taxon>
        <taxon>Polypodiales</taxon>
        <taxon>Pteridineae</taxon>
        <taxon>Pteridaceae</taxon>
        <taxon>Vittarioideae</taxon>
        <taxon>Adiantum</taxon>
    </lineage>
</organism>
<dbReference type="Proteomes" id="UP000886520">
    <property type="component" value="Chromosome 22"/>
</dbReference>
<keyword evidence="2" id="KW-1185">Reference proteome</keyword>
<name>A0A9D4U689_ADICA</name>
<sequence length="69" mass="7607">MDSLVTAALQTIDEEKDFYESVPNVCLEHTDLGTIDITNKNLCEQDDATLFAQRIGGSRTKGDSKDTDL</sequence>
<dbReference type="EMBL" id="JABFUD020000022">
    <property type="protein sequence ID" value="KAI5062120.1"/>
    <property type="molecule type" value="Genomic_DNA"/>
</dbReference>